<feature type="transmembrane region" description="Helical" evidence="1">
    <location>
        <begin position="17"/>
        <end position="37"/>
    </location>
</feature>
<dbReference type="EMBL" id="JAAECE010000009">
    <property type="protein sequence ID" value="KAF1797585.1"/>
    <property type="molecule type" value="Genomic_DNA"/>
</dbReference>
<proteinExistence type="predicted"/>
<evidence type="ECO:0000256" key="1">
    <source>
        <dbReference type="SAM" id="Phobius"/>
    </source>
</evidence>
<keyword evidence="1" id="KW-0812">Transmembrane</keyword>
<keyword evidence="1" id="KW-0472">Membrane</keyword>
<dbReference type="Proteomes" id="UP000469890">
    <property type="component" value="Unassembled WGS sequence"/>
</dbReference>
<evidence type="ECO:0000313" key="2">
    <source>
        <dbReference type="EMBL" id="KAF1797585.1"/>
    </source>
</evidence>
<comment type="caution">
    <text evidence="3">The sequence shown here is derived from an EMBL/GenBank/DDBJ whole genome shotgun (WGS) entry which is preliminary data.</text>
</comment>
<keyword evidence="1" id="KW-1133">Transmembrane helix</keyword>
<reference evidence="3 4" key="1">
    <citation type="submission" date="2019-09" db="EMBL/GenBank/DDBJ databases">
        <authorList>
            <consortium name="DOE Joint Genome Institute"/>
            <person name="Mondo S.J."/>
            <person name="Navarro-Mendoza M.I."/>
            <person name="Perez-Arques C."/>
            <person name="Panchal S."/>
            <person name="Nicolas F.E."/>
            <person name="Ganguly P."/>
            <person name="Pangilinan J."/>
            <person name="Grigoriev I."/>
            <person name="Heitman J."/>
            <person name="Sanya K."/>
            <person name="Garre V."/>
        </authorList>
    </citation>
    <scope>NUCLEOTIDE SEQUENCE [LARGE SCALE GENOMIC DNA]</scope>
    <source>
        <strain evidence="3 4">MU402</strain>
    </source>
</reference>
<organism evidence="3 4">
    <name type="scientific">Mucor circinelloides f. lusitanicus</name>
    <name type="common">Mucor racemosus var. lusitanicus</name>
    <dbReference type="NCBI Taxonomy" id="29924"/>
    <lineage>
        <taxon>Eukaryota</taxon>
        <taxon>Fungi</taxon>
        <taxon>Fungi incertae sedis</taxon>
        <taxon>Mucoromycota</taxon>
        <taxon>Mucoromycotina</taxon>
        <taxon>Mucoromycetes</taxon>
        <taxon>Mucorales</taxon>
        <taxon>Mucorineae</taxon>
        <taxon>Mucoraceae</taxon>
        <taxon>Mucor</taxon>
    </lineage>
</organism>
<feature type="transmembrane region" description="Helical" evidence="1">
    <location>
        <begin position="58"/>
        <end position="79"/>
    </location>
</feature>
<dbReference type="EMBL" id="JAAECE010000009">
    <property type="protein sequence ID" value="KAF1797595.1"/>
    <property type="molecule type" value="Genomic_DNA"/>
</dbReference>
<protein>
    <submittedName>
        <fullName evidence="3">Uncharacterized protein</fullName>
    </submittedName>
</protein>
<gene>
    <name evidence="2" type="ORF">FB192DRAFT_1400643</name>
    <name evidence="3" type="ORF">FB192DRAFT_1400683</name>
</gene>
<accession>A0A8H4B8F6</accession>
<evidence type="ECO:0000313" key="4">
    <source>
        <dbReference type="Proteomes" id="UP000469890"/>
    </source>
</evidence>
<sequence length="80" mass="9512">MYVPAVSSIKTQRCVTLFAHTTVMIRVVWIWQIYTISEFFQFWQCHSMYYEKMCTVSAFVRVRLFTSTAVIIGIVNIWYA</sequence>
<dbReference type="AlphaFoldDB" id="A0A8H4B8F6"/>
<evidence type="ECO:0000313" key="3">
    <source>
        <dbReference type="EMBL" id="KAF1797595.1"/>
    </source>
</evidence>
<name>A0A8H4B8F6_MUCCL</name>